<gene>
    <name evidence="1" type="ORF">ACFPOU_07670</name>
</gene>
<evidence type="ECO:0000313" key="1">
    <source>
        <dbReference type="EMBL" id="MFC5511001.1"/>
    </source>
</evidence>
<dbReference type="EMBL" id="JBHSMS010000026">
    <property type="protein sequence ID" value="MFC5511001.1"/>
    <property type="molecule type" value="Genomic_DNA"/>
</dbReference>
<dbReference type="RefSeq" id="WP_379719081.1">
    <property type="nucleotide sequence ID" value="NZ_JBHSMS010000026.1"/>
</dbReference>
<sequence>MKPFHFNIRANGIYADGFVDRDGVQVGDTFVYELRAKMVGAAGRNWSKSQNAELAASLSSAEMDAIMSPVDHPHVQVEYDTNFYGGNYAGQGERVYVPEALIDLVGGDVAVAFAKLARVDAVHMVGYTGDERFDADGEPLEEFALEAERCA</sequence>
<organism evidence="1 2">
    <name type="scientific">Massilia jejuensis</name>
    <dbReference type="NCBI Taxonomy" id="648894"/>
    <lineage>
        <taxon>Bacteria</taxon>
        <taxon>Pseudomonadati</taxon>
        <taxon>Pseudomonadota</taxon>
        <taxon>Betaproteobacteria</taxon>
        <taxon>Burkholderiales</taxon>
        <taxon>Oxalobacteraceae</taxon>
        <taxon>Telluria group</taxon>
        <taxon>Massilia</taxon>
    </lineage>
</organism>
<comment type="caution">
    <text evidence="1">The sequence shown here is derived from an EMBL/GenBank/DDBJ whole genome shotgun (WGS) entry which is preliminary data.</text>
</comment>
<proteinExistence type="predicted"/>
<protein>
    <submittedName>
        <fullName evidence="1">Uncharacterized protein</fullName>
    </submittedName>
</protein>
<evidence type="ECO:0000313" key="2">
    <source>
        <dbReference type="Proteomes" id="UP001596031"/>
    </source>
</evidence>
<accession>A0ABW0PG42</accession>
<dbReference type="Proteomes" id="UP001596031">
    <property type="component" value="Unassembled WGS sequence"/>
</dbReference>
<reference evidence="2" key="1">
    <citation type="journal article" date="2019" name="Int. J. Syst. Evol. Microbiol.">
        <title>The Global Catalogue of Microorganisms (GCM) 10K type strain sequencing project: providing services to taxonomists for standard genome sequencing and annotation.</title>
        <authorList>
            <consortium name="The Broad Institute Genomics Platform"/>
            <consortium name="The Broad Institute Genome Sequencing Center for Infectious Disease"/>
            <person name="Wu L."/>
            <person name="Ma J."/>
        </authorList>
    </citation>
    <scope>NUCLEOTIDE SEQUENCE [LARGE SCALE GENOMIC DNA]</scope>
    <source>
        <strain evidence="2">CCUG 38813</strain>
    </source>
</reference>
<name>A0ABW0PG42_9BURK</name>
<keyword evidence="2" id="KW-1185">Reference proteome</keyword>